<sequence>MTYRLRVMLVATLVLVVPVKPYGGQWNHGHGSPYKACTTATVHHYVTKTVNVGGSGHVGHYAAGHYVTATDTKTIIATTTTTQVFSTTITTASPTTTTTTTTSTTTSTLTLFTTTTSTSTTTVSTTQTVISQATATATLVSTVLNQGFQTVTLPCHIDPRYTVHHGPHVKTANSEKKKAPASAEKDAAWAWTP</sequence>
<keyword evidence="3" id="KW-1185">Reference proteome</keyword>
<organism evidence="3 4">
    <name type="scientific">Hyalella azteca</name>
    <name type="common">Amphipod</name>
    <dbReference type="NCBI Taxonomy" id="294128"/>
    <lineage>
        <taxon>Eukaryota</taxon>
        <taxon>Metazoa</taxon>
        <taxon>Ecdysozoa</taxon>
        <taxon>Arthropoda</taxon>
        <taxon>Crustacea</taxon>
        <taxon>Multicrustacea</taxon>
        <taxon>Malacostraca</taxon>
        <taxon>Eumalacostraca</taxon>
        <taxon>Peracarida</taxon>
        <taxon>Amphipoda</taxon>
        <taxon>Senticaudata</taxon>
        <taxon>Talitrida</taxon>
        <taxon>Talitroidea</taxon>
        <taxon>Hyalellidae</taxon>
        <taxon>Hyalella</taxon>
    </lineage>
</organism>
<accession>A0A8B7NX15</accession>
<feature type="chain" id="PRO_5034161058" evidence="2">
    <location>
        <begin position="24"/>
        <end position="193"/>
    </location>
</feature>
<evidence type="ECO:0000313" key="4">
    <source>
        <dbReference type="RefSeq" id="XP_018018308.1"/>
    </source>
</evidence>
<dbReference type="OrthoDB" id="10652777at2759"/>
<feature type="compositionally biased region" description="Basic and acidic residues" evidence="1">
    <location>
        <begin position="173"/>
        <end position="187"/>
    </location>
</feature>
<evidence type="ECO:0000256" key="1">
    <source>
        <dbReference type="SAM" id="MobiDB-lite"/>
    </source>
</evidence>
<reference evidence="4" key="1">
    <citation type="submission" date="2025-08" db="UniProtKB">
        <authorList>
            <consortium name="RefSeq"/>
        </authorList>
    </citation>
    <scope>IDENTIFICATION</scope>
    <source>
        <tissue evidence="4">Whole organism</tissue>
    </source>
</reference>
<dbReference type="RefSeq" id="XP_018018308.1">
    <property type="nucleotide sequence ID" value="XM_018162819.2"/>
</dbReference>
<dbReference type="Proteomes" id="UP000694843">
    <property type="component" value="Unplaced"/>
</dbReference>
<keyword evidence="2" id="KW-0732">Signal</keyword>
<evidence type="ECO:0000313" key="3">
    <source>
        <dbReference type="Proteomes" id="UP000694843"/>
    </source>
</evidence>
<feature type="signal peptide" evidence="2">
    <location>
        <begin position="1"/>
        <end position="23"/>
    </location>
</feature>
<evidence type="ECO:0000256" key="2">
    <source>
        <dbReference type="SAM" id="SignalP"/>
    </source>
</evidence>
<gene>
    <name evidence="4" type="primary">LOC108674845</name>
</gene>
<proteinExistence type="predicted"/>
<dbReference type="AlphaFoldDB" id="A0A8B7NX15"/>
<protein>
    <submittedName>
        <fullName evidence="4">Integumentary mucin C.1</fullName>
    </submittedName>
</protein>
<feature type="region of interest" description="Disordered" evidence="1">
    <location>
        <begin position="167"/>
        <end position="193"/>
    </location>
</feature>
<dbReference type="GeneID" id="108674845"/>
<name>A0A8B7NX15_HYAAZ</name>
<dbReference type="KEGG" id="hazt:108674845"/>